<gene>
    <name evidence="2" type="ORF">BV898_00636</name>
</gene>
<reference evidence="3" key="1">
    <citation type="submission" date="2017-01" db="EMBL/GenBank/DDBJ databases">
        <title>Comparative genomics of anhydrobiosis in the tardigrade Hypsibius dujardini.</title>
        <authorList>
            <person name="Yoshida Y."/>
            <person name="Koutsovoulos G."/>
            <person name="Laetsch D."/>
            <person name="Stevens L."/>
            <person name="Kumar S."/>
            <person name="Horikawa D."/>
            <person name="Ishino K."/>
            <person name="Komine S."/>
            <person name="Tomita M."/>
            <person name="Blaxter M."/>
            <person name="Arakawa K."/>
        </authorList>
    </citation>
    <scope>NUCLEOTIDE SEQUENCE [LARGE SCALE GENOMIC DNA]</scope>
    <source>
        <strain evidence="3">Z151</strain>
    </source>
</reference>
<proteinExistence type="predicted"/>
<feature type="compositionally biased region" description="Acidic residues" evidence="1">
    <location>
        <begin position="1"/>
        <end position="10"/>
    </location>
</feature>
<dbReference type="EMBL" id="MTYJ01000002">
    <property type="protein sequence ID" value="OQV25705.1"/>
    <property type="molecule type" value="Genomic_DNA"/>
</dbReference>
<name>A0A1W0XE29_HYPEX</name>
<evidence type="ECO:0000256" key="1">
    <source>
        <dbReference type="SAM" id="MobiDB-lite"/>
    </source>
</evidence>
<accession>A0A1W0XE29</accession>
<comment type="caution">
    <text evidence="2">The sequence shown here is derived from an EMBL/GenBank/DDBJ whole genome shotgun (WGS) entry which is preliminary data.</text>
</comment>
<organism evidence="2 3">
    <name type="scientific">Hypsibius exemplaris</name>
    <name type="common">Freshwater tardigrade</name>
    <dbReference type="NCBI Taxonomy" id="2072580"/>
    <lineage>
        <taxon>Eukaryota</taxon>
        <taxon>Metazoa</taxon>
        <taxon>Ecdysozoa</taxon>
        <taxon>Tardigrada</taxon>
        <taxon>Eutardigrada</taxon>
        <taxon>Parachela</taxon>
        <taxon>Hypsibioidea</taxon>
        <taxon>Hypsibiidae</taxon>
        <taxon>Hypsibius</taxon>
    </lineage>
</organism>
<sequence>MAEFEDEDPQEPLFGFVSEDDAPRPRKKARNEEGCTYEEKMLMLVDDLRTQLQTPVNKQICDIAYGAILGHPDVDPGPRLAQLLWDALETTVGAPERPANVPTTYELPPQDWDRVSEAHLTDKEKDGIALERREMEKYLLNTRPNLRKAPNRYL</sequence>
<dbReference type="AlphaFoldDB" id="A0A1W0XE29"/>
<keyword evidence="3" id="KW-1185">Reference proteome</keyword>
<evidence type="ECO:0000313" key="2">
    <source>
        <dbReference type="EMBL" id="OQV25705.1"/>
    </source>
</evidence>
<feature type="region of interest" description="Disordered" evidence="1">
    <location>
        <begin position="1"/>
        <end position="32"/>
    </location>
</feature>
<dbReference type="Proteomes" id="UP000192578">
    <property type="component" value="Unassembled WGS sequence"/>
</dbReference>
<protein>
    <submittedName>
        <fullName evidence="2">Uncharacterized protein</fullName>
    </submittedName>
</protein>
<evidence type="ECO:0000313" key="3">
    <source>
        <dbReference type="Proteomes" id="UP000192578"/>
    </source>
</evidence>